<dbReference type="Pfam" id="PF09586">
    <property type="entry name" value="YfhO"/>
    <property type="match status" value="1"/>
</dbReference>
<comment type="caution">
    <text evidence="2">The sequence shown here is derived from an EMBL/GenBank/DDBJ whole genome shotgun (WGS) entry which is preliminary data.</text>
</comment>
<accession>K1V121</accession>
<protein>
    <submittedName>
        <fullName evidence="2">Bacterial membrane protein YfhO</fullName>
    </submittedName>
</protein>
<dbReference type="AlphaFoldDB" id="K1V121"/>
<evidence type="ECO:0000313" key="2">
    <source>
        <dbReference type="EMBL" id="EKC77501.1"/>
    </source>
</evidence>
<organism evidence="2">
    <name type="scientific">human gut metagenome</name>
    <dbReference type="NCBI Taxonomy" id="408170"/>
    <lineage>
        <taxon>unclassified sequences</taxon>
        <taxon>metagenomes</taxon>
        <taxon>organismal metagenomes</taxon>
    </lineage>
</organism>
<keyword evidence="1" id="KW-0472">Membrane</keyword>
<keyword evidence="1" id="KW-0812">Transmembrane</keyword>
<keyword evidence="1" id="KW-1133">Transmembrane helix</keyword>
<feature type="transmembrane region" description="Helical" evidence="1">
    <location>
        <begin position="20"/>
        <end position="42"/>
    </location>
</feature>
<feature type="transmembrane region" description="Helical" evidence="1">
    <location>
        <begin position="114"/>
        <end position="133"/>
    </location>
</feature>
<dbReference type="InterPro" id="IPR018580">
    <property type="entry name" value="Uncharacterised_YfhO"/>
</dbReference>
<reference evidence="2" key="1">
    <citation type="journal article" date="2013" name="Environ. Microbiol.">
        <title>Microbiota from the distal guts of lean and obese adolescents exhibit partial functional redundancy besides clear differences in community structure.</title>
        <authorList>
            <person name="Ferrer M."/>
            <person name="Ruiz A."/>
            <person name="Lanza F."/>
            <person name="Haange S.B."/>
            <person name="Oberbach A."/>
            <person name="Till H."/>
            <person name="Bargiela R."/>
            <person name="Campoy C."/>
            <person name="Segura M.T."/>
            <person name="Richter M."/>
            <person name="von Bergen M."/>
            <person name="Seifert J."/>
            <person name="Suarez A."/>
        </authorList>
    </citation>
    <scope>NUCLEOTIDE SEQUENCE</scope>
</reference>
<proteinExistence type="predicted"/>
<name>K1V121_9ZZZZ</name>
<feature type="transmembrane region" description="Helical" evidence="1">
    <location>
        <begin position="87"/>
        <end position="107"/>
    </location>
</feature>
<dbReference type="EMBL" id="AJWY01002736">
    <property type="protein sequence ID" value="EKC77501.1"/>
    <property type="molecule type" value="Genomic_DNA"/>
</dbReference>
<sequence>MVNFREKMLSFRHLCYKNGYLFAAFLIPVILMGIAYISFGIYPFGGRSVLSLDLNAQYVFYFDYVHDVIGNGESLMYSWSRNLSGEFMGIIGYYLASPFNILVWIFPRSMITEGLLTMMLAKFGACGVTFALFCT</sequence>
<evidence type="ECO:0000256" key="1">
    <source>
        <dbReference type="SAM" id="Phobius"/>
    </source>
</evidence>
<gene>
    <name evidence="2" type="ORF">LEA_04150</name>
</gene>